<proteinExistence type="predicted"/>
<evidence type="ECO:0000313" key="3">
    <source>
        <dbReference type="Proteomes" id="UP000032024"/>
    </source>
</evidence>
<keyword evidence="3" id="KW-1185">Reference proteome</keyword>
<keyword evidence="1" id="KW-1133">Transmembrane helix</keyword>
<name>A0AAN0T9N8_HEYCO</name>
<accession>A0AAN0T9N8</accession>
<dbReference type="EMBL" id="CP010525">
    <property type="protein sequence ID" value="AJO24250.1"/>
    <property type="molecule type" value="Genomic_DNA"/>
</dbReference>
<gene>
    <name evidence="2" type="ORF">SB48_HM08orf05530</name>
</gene>
<feature type="transmembrane region" description="Helical" evidence="1">
    <location>
        <begin position="20"/>
        <end position="40"/>
    </location>
</feature>
<dbReference type="Proteomes" id="UP000032024">
    <property type="component" value="Chromosome"/>
</dbReference>
<dbReference type="AlphaFoldDB" id="A0AAN0T9N8"/>
<evidence type="ECO:0008006" key="4">
    <source>
        <dbReference type="Google" id="ProtNLM"/>
    </source>
</evidence>
<evidence type="ECO:0000313" key="2">
    <source>
        <dbReference type="EMBL" id="AJO24250.1"/>
    </source>
</evidence>
<feature type="transmembrane region" description="Helical" evidence="1">
    <location>
        <begin position="61"/>
        <end position="83"/>
    </location>
</feature>
<organism evidence="2 3">
    <name type="scientific">Heyndrickxia coagulans</name>
    <name type="common">Weizmannia coagulans</name>
    <dbReference type="NCBI Taxonomy" id="1398"/>
    <lineage>
        <taxon>Bacteria</taxon>
        <taxon>Bacillati</taxon>
        <taxon>Bacillota</taxon>
        <taxon>Bacilli</taxon>
        <taxon>Bacillales</taxon>
        <taxon>Bacillaceae</taxon>
        <taxon>Heyndrickxia</taxon>
    </lineage>
</organism>
<reference evidence="3" key="1">
    <citation type="submission" date="2015-01" db="EMBL/GenBank/DDBJ databases">
        <title>Comparative genome analysis of Bacillus coagulans HM-08, Clostridium butyricum HM-68, Bacillus subtilis HM-66 and Bacillus paralicheniformis BL-09.</title>
        <authorList>
            <person name="Zhang H."/>
        </authorList>
    </citation>
    <scope>NUCLEOTIDE SEQUENCE [LARGE SCALE GENOMIC DNA]</scope>
    <source>
        <strain evidence="3">HM-08</strain>
    </source>
</reference>
<keyword evidence="1" id="KW-0812">Transmembrane</keyword>
<evidence type="ECO:0000256" key="1">
    <source>
        <dbReference type="SAM" id="Phobius"/>
    </source>
</evidence>
<sequence>MLRKYMGSSVLPYGRADGSSTFHSIYIKLFPVRISFFRMVQQRLPVFRRFSNSCFVHFLRFSASAGLSMPLAFVSFSISFSFLHLKFWHF</sequence>
<protein>
    <recommendedName>
        <fullName evidence="4">Transmembrane protein</fullName>
    </recommendedName>
</protein>
<keyword evidence="1" id="KW-0472">Membrane</keyword>